<name>A0A4R6U8G0_9BACI</name>
<dbReference type="Pfam" id="PF03929">
    <property type="entry name" value="PepSY_TM"/>
    <property type="match status" value="1"/>
</dbReference>
<keyword evidence="4" id="KW-1185">Reference proteome</keyword>
<feature type="domain" description="PepSY" evidence="2">
    <location>
        <begin position="280"/>
        <end position="337"/>
    </location>
</feature>
<evidence type="ECO:0000256" key="1">
    <source>
        <dbReference type="SAM" id="Phobius"/>
    </source>
</evidence>
<feature type="transmembrane region" description="Helical" evidence="1">
    <location>
        <begin position="152"/>
        <end position="172"/>
    </location>
</feature>
<accession>A0A4R6U8G0</accession>
<feature type="transmembrane region" description="Helical" evidence="1">
    <location>
        <begin position="368"/>
        <end position="388"/>
    </location>
</feature>
<protein>
    <submittedName>
        <fullName evidence="3">Putative iron-regulated membrane protein</fullName>
    </submittedName>
</protein>
<feature type="transmembrane region" description="Helical" evidence="1">
    <location>
        <begin position="192"/>
        <end position="213"/>
    </location>
</feature>
<keyword evidence="1" id="KW-0812">Transmembrane</keyword>
<organism evidence="3 4">
    <name type="scientific">Aureibacillus halotolerans</name>
    <dbReference type="NCBI Taxonomy" id="1508390"/>
    <lineage>
        <taxon>Bacteria</taxon>
        <taxon>Bacillati</taxon>
        <taxon>Bacillota</taxon>
        <taxon>Bacilli</taxon>
        <taxon>Bacillales</taxon>
        <taxon>Bacillaceae</taxon>
        <taxon>Aureibacillus</taxon>
    </lineage>
</organism>
<proteinExistence type="predicted"/>
<dbReference type="PANTHER" id="PTHR34219:SF1">
    <property type="entry name" value="PEPSY DOMAIN-CONTAINING PROTEIN"/>
    <property type="match status" value="1"/>
</dbReference>
<dbReference type="EMBL" id="SNYJ01000001">
    <property type="protein sequence ID" value="TDQ42671.1"/>
    <property type="molecule type" value="Genomic_DNA"/>
</dbReference>
<dbReference type="Proteomes" id="UP000295632">
    <property type="component" value="Unassembled WGS sequence"/>
</dbReference>
<evidence type="ECO:0000313" key="4">
    <source>
        <dbReference type="Proteomes" id="UP000295632"/>
    </source>
</evidence>
<dbReference type="Pfam" id="PF03413">
    <property type="entry name" value="PepSY"/>
    <property type="match status" value="1"/>
</dbReference>
<dbReference type="RefSeq" id="WP_243739935.1">
    <property type="nucleotide sequence ID" value="NZ_SNYJ01000001.1"/>
</dbReference>
<keyword evidence="1" id="KW-0472">Membrane</keyword>
<keyword evidence="1" id="KW-1133">Transmembrane helix</keyword>
<gene>
    <name evidence="3" type="ORF">EV213_101100</name>
</gene>
<reference evidence="3 4" key="1">
    <citation type="submission" date="2019-03" db="EMBL/GenBank/DDBJ databases">
        <title>Genomic Encyclopedia of Type Strains, Phase IV (KMG-IV): sequencing the most valuable type-strain genomes for metagenomic binning, comparative biology and taxonomic classification.</title>
        <authorList>
            <person name="Goeker M."/>
        </authorList>
    </citation>
    <scope>NUCLEOTIDE SEQUENCE [LARGE SCALE GENOMIC DNA]</scope>
    <source>
        <strain evidence="3 4">DSM 28697</strain>
    </source>
</reference>
<dbReference type="InterPro" id="IPR025711">
    <property type="entry name" value="PepSY"/>
</dbReference>
<dbReference type="PANTHER" id="PTHR34219">
    <property type="entry name" value="IRON-REGULATED INNER MEMBRANE PROTEIN-RELATED"/>
    <property type="match status" value="1"/>
</dbReference>
<feature type="transmembrane region" description="Helical" evidence="1">
    <location>
        <begin position="410"/>
        <end position="439"/>
    </location>
</feature>
<evidence type="ECO:0000313" key="3">
    <source>
        <dbReference type="EMBL" id="TDQ42671.1"/>
    </source>
</evidence>
<dbReference type="AlphaFoldDB" id="A0A4R6U8G0"/>
<feature type="transmembrane region" description="Helical" evidence="1">
    <location>
        <begin position="23"/>
        <end position="47"/>
    </location>
</feature>
<dbReference type="InterPro" id="IPR005625">
    <property type="entry name" value="PepSY-ass_TM"/>
</dbReference>
<sequence length="452" mass="50246">MEKENNNTKQARRSALYKSIWRWHFYAGLIVMPFLFILALTGGIYLYKPQIQEALYHEYYHVEAQGEAMAPSAQIALVKEEYPGAMINRYRPQDSEDRSAEVGMMNAGEATTVFVDPYNGTILGSMRDDRMIMNQLEVIHGELSAGTLGDRIVELAACWAIILIFTGLYMWWPRKKGIWGTWLPRLSKGKKLAARDLHVVPAVWISAGMFFLIMTGLPWSGLWGNIVQVVATNSGEGYPPSIWVGDAPTSNMTTGELGDVSWNAEELPVPESTPQEAVPVSIDNVVATAQQRDVFPAYDVLIPTSPEGVYTISTFPPRAQDEATVHIDQYSGAVLADYRFDDYGIAGKTIALGITLHRGTQFGLINQLIGSLICLGILGIVLSGFWLWKKRKPEGNLGAPKAPPISKLRWVWLLILFFGVFFPLVGLSIIIVALIDFLIVKRVPRLKAFLNA</sequence>
<evidence type="ECO:0000259" key="2">
    <source>
        <dbReference type="Pfam" id="PF03413"/>
    </source>
</evidence>
<comment type="caution">
    <text evidence="3">The sequence shown here is derived from an EMBL/GenBank/DDBJ whole genome shotgun (WGS) entry which is preliminary data.</text>
</comment>